<accession>A0A0F9AQT8</accession>
<reference evidence="1" key="1">
    <citation type="journal article" date="2015" name="Nature">
        <title>Complex archaea that bridge the gap between prokaryotes and eukaryotes.</title>
        <authorList>
            <person name="Spang A."/>
            <person name="Saw J.H."/>
            <person name="Jorgensen S.L."/>
            <person name="Zaremba-Niedzwiedzka K."/>
            <person name="Martijn J."/>
            <person name="Lind A.E."/>
            <person name="van Eijk R."/>
            <person name="Schleper C."/>
            <person name="Guy L."/>
            <person name="Ettema T.J."/>
        </authorList>
    </citation>
    <scope>NUCLEOTIDE SEQUENCE</scope>
</reference>
<organism evidence="1">
    <name type="scientific">marine sediment metagenome</name>
    <dbReference type="NCBI Taxonomy" id="412755"/>
    <lineage>
        <taxon>unclassified sequences</taxon>
        <taxon>metagenomes</taxon>
        <taxon>ecological metagenomes</taxon>
    </lineage>
</organism>
<protein>
    <submittedName>
        <fullName evidence="1">Uncharacterized protein</fullName>
    </submittedName>
</protein>
<name>A0A0F9AQT8_9ZZZZ</name>
<evidence type="ECO:0000313" key="1">
    <source>
        <dbReference type="EMBL" id="KKL11780.1"/>
    </source>
</evidence>
<proteinExistence type="predicted"/>
<sequence>MTTNETTLTVYTTDREGVNTKAWSGSVENWVRNNDPEIVAEVLTIAMLRAGAVYVGGGAVPLTTVIIHRG</sequence>
<gene>
    <name evidence="1" type="ORF">LCGC14_2542330</name>
</gene>
<dbReference type="EMBL" id="LAZR01041518">
    <property type="protein sequence ID" value="KKL11780.1"/>
    <property type="molecule type" value="Genomic_DNA"/>
</dbReference>
<dbReference type="AlphaFoldDB" id="A0A0F9AQT8"/>
<comment type="caution">
    <text evidence="1">The sequence shown here is derived from an EMBL/GenBank/DDBJ whole genome shotgun (WGS) entry which is preliminary data.</text>
</comment>